<comment type="caution">
    <text evidence="1">The sequence shown here is derived from an EMBL/GenBank/DDBJ whole genome shotgun (WGS) entry which is preliminary data.</text>
</comment>
<evidence type="ECO:0000313" key="2">
    <source>
        <dbReference type="Proteomes" id="UP001055879"/>
    </source>
</evidence>
<dbReference type="EMBL" id="CM042051">
    <property type="protein sequence ID" value="KAI3729204.1"/>
    <property type="molecule type" value="Genomic_DNA"/>
</dbReference>
<reference evidence="2" key="1">
    <citation type="journal article" date="2022" name="Mol. Ecol. Resour.">
        <title>The genomes of chicory, endive, great burdock and yacon provide insights into Asteraceae palaeo-polyploidization history and plant inulin production.</title>
        <authorList>
            <person name="Fan W."/>
            <person name="Wang S."/>
            <person name="Wang H."/>
            <person name="Wang A."/>
            <person name="Jiang F."/>
            <person name="Liu H."/>
            <person name="Zhao H."/>
            <person name="Xu D."/>
            <person name="Zhang Y."/>
        </authorList>
    </citation>
    <scope>NUCLEOTIDE SEQUENCE [LARGE SCALE GENOMIC DNA]</scope>
    <source>
        <strain evidence="2">cv. Niubang</strain>
    </source>
</reference>
<protein>
    <submittedName>
        <fullName evidence="1">Uncharacterized protein</fullName>
    </submittedName>
</protein>
<dbReference type="Proteomes" id="UP001055879">
    <property type="component" value="Linkage Group LG05"/>
</dbReference>
<keyword evidence="2" id="KW-1185">Reference proteome</keyword>
<evidence type="ECO:0000313" key="1">
    <source>
        <dbReference type="EMBL" id="KAI3729204.1"/>
    </source>
</evidence>
<organism evidence="1 2">
    <name type="scientific">Arctium lappa</name>
    <name type="common">Greater burdock</name>
    <name type="synonym">Lappa major</name>
    <dbReference type="NCBI Taxonomy" id="4217"/>
    <lineage>
        <taxon>Eukaryota</taxon>
        <taxon>Viridiplantae</taxon>
        <taxon>Streptophyta</taxon>
        <taxon>Embryophyta</taxon>
        <taxon>Tracheophyta</taxon>
        <taxon>Spermatophyta</taxon>
        <taxon>Magnoliopsida</taxon>
        <taxon>eudicotyledons</taxon>
        <taxon>Gunneridae</taxon>
        <taxon>Pentapetalae</taxon>
        <taxon>asterids</taxon>
        <taxon>campanulids</taxon>
        <taxon>Asterales</taxon>
        <taxon>Asteraceae</taxon>
        <taxon>Carduoideae</taxon>
        <taxon>Cardueae</taxon>
        <taxon>Arctiinae</taxon>
        <taxon>Arctium</taxon>
    </lineage>
</organism>
<name>A0ACB9C4R4_ARCLA</name>
<reference evidence="1 2" key="2">
    <citation type="journal article" date="2022" name="Mol. Ecol. Resour.">
        <title>The genomes of chicory, endive, great burdock and yacon provide insights into Asteraceae paleo-polyploidization history and plant inulin production.</title>
        <authorList>
            <person name="Fan W."/>
            <person name="Wang S."/>
            <person name="Wang H."/>
            <person name="Wang A."/>
            <person name="Jiang F."/>
            <person name="Liu H."/>
            <person name="Zhao H."/>
            <person name="Xu D."/>
            <person name="Zhang Y."/>
        </authorList>
    </citation>
    <scope>NUCLEOTIDE SEQUENCE [LARGE SCALE GENOMIC DNA]</scope>
    <source>
        <strain evidence="2">cv. Niubang</strain>
    </source>
</reference>
<sequence length="153" mass="17457">MEINALALLLLINAEGVIESIFGPGKYNVELPSDAYDQQWRFDHEALPADLISIKQSMKYIEMDLNIDIQYLLLPLVRLLFPFSHFTAIILTLFLLFASIKIGIRLESPVFLIRFQAIDISISVMICFLCLIFKSNLIGKVVDTCMMTHECEI</sequence>
<proteinExistence type="predicted"/>
<gene>
    <name evidence="1" type="ORF">L6452_17857</name>
</gene>
<accession>A0ACB9C4R4</accession>